<dbReference type="WBParaSite" id="ACAC_0001439801-mRNA-1">
    <property type="protein sequence ID" value="ACAC_0001439801-mRNA-1"/>
    <property type="gene ID" value="ACAC_0001439801"/>
</dbReference>
<dbReference type="PANTHER" id="PTHR36299:SF2">
    <property type="entry name" value="DUF4773 DOMAIN-CONTAINING PROTEIN"/>
    <property type="match status" value="1"/>
</dbReference>
<keyword evidence="2" id="KW-1185">Reference proteome</keyword>
<organism evidence="2 3">
    <name type="scientific">Angiostrongylus cantonensis</name>
    <name type="common">Rat lungworm</name>
    <dbReference type="NCBI Taxonomy" id="6313"/>
    <lineage>
        <taxon>Eukaryota</taxon>
        <taxon>Metazoa</taxon>
        <taxon>Ecdysozoa</taxon>
        <taxon>Nematoda</taxon>
        <taxon>Chromadorea</taxon>
        <taxon>Rhabditida</taxon>
        <taxon>Rhabditina</taxon>
        <taxon>Rhabditomorpha</taxon>
        <taxon>Strongyloidea</taxon>
        <taxon>Metastrongylidae</taxon>
        <taxon>Angiostrongylus</taxon>
    </lineage>
</organism>
<evidence type="ECO:0000313" key="2">
    <source>
        <dbReference type="Proteomes" id="UP000035642"/>
    </source>
</evidence>
<reference evidence="3" key="2">
    <citation type="submission" date="2017-02" db="UniProtKB">
        <authorList>
            <consortium name="WormBaseParasite"/>
        </authorList>
    </citation>
    <scope>IDENTIFICATION</scope>
</reference>
<evidence type="ECO:0000259" key="1">
    <source>
        <dbReference type="Pfam" id="PF15998"/>
    </source>
</evidence>
<sequence length="187" mass="21380">MQYRERIPFVLDVVDKKPNILLRSVEGVALRYNGSFHGFAIWRSRKDDLVLLRLKKPDIHQNVVAISMKSSHNSQMKLATDQYRITVFKQSLKEVCVNATYNPQTIGLDISIGIDGHYITQEISVRNPPPICFAIPYMHEIIGVCLAFTKLDISKVKHDLSGCVELEAEFLHMRLCRVHLGCFLMPI</sequence>
<dbReference type="Proteomes" id="UP000035642">
    <property type="component" value="Unassembled WGS sequence"/>
</dbReference>
<reference evidence="2" key="1">
    <citation type="submission" date="2012-09" db="EMBL/GenBank/DDBJ databases">
        <authorList>
            <person name="Martin A.A."/>
        </authorList>
    </citation>
    <scope>NUCLEOTIDE SEQUENCE</scope>
</reference>
<name>A0A0K0DRK9_ANGCA</name>
<evidence type="ECO:0000313" key="3">
    <source>
        <dbReference type="WBParaSite" id="ACAC_0001439801-mRNA-1"/>
    </source>
</evidence>
<proteinExistence type="predicted"/>
<dbReference type="PANTHER" id="PTHR36299">
    <property type="entry name" value="AGAP008005-PA"/>
    <property type="match status" value="1"/>
</dbReference>
<dbReference type="AlphaFoldDB" id="A0A0K0DRK9"/>
<dbReference type="InterPro" id="IPR031941">
    <property type="entry name" value="DUF4773"/>
</dbReference>
<dbReference type="Pfam" id="PF15998">
    <property type="entry name" value="DUF4773"/>
    <property type="match status" value="1"/>
</dbReference>
<protein>
    <submittedName>
        <fullName evidence="3">DUF4773 domain-containing protein</fullName>
    </submittedName>
</protein>
<feature type="domain" description="DUF4773" evidence="1">
    <location>
        <begin position="87"/>
        <end position="185"/>
    </location>
</feature>
<accession>A0A0K0DRK9</accession>